<name>A0ABS8Z5D6_9PSEU</name>
<reference evidence="5 6" key="1">
    <citation type="submission" date="2021-12" db="EMBL/GenBank/DDBJ databases">
        <title>Genome sequence of Kibdelosporangium philippinense ATCC 49844.</title>
        <authorList>
            <person name="Fedorov E.A."/>
            <person name="Omeragic M."/>
            <person name="Shalygina K.F."/>
            <person name="Maclea K.S."/>
        </authorList>
    </citation>
    <scope>NUCLEOTIDE SEQUENCE [LARGE SCALE GENOMIC DNA]</scope>
    <source>
        <strain evidence="5 6">ATCC 49844</strain>
    </source>
</reference>
<sequence length="343" mass="37206">MTRPTWDLTDEGMTLIMYGAVAFEMLHAGQGLGLFSHLSKHPGCTARELAAAITVDSYPFDVLLTGLRGLKLVLGNDSGLRNHPLVEQRIVQGSEALHLSFVHTIVNPGISDFADSLRRSTNVGLRHFPGRGDTLYRRLENDQGKLRDLHDHLHAISDSAITGLIGTGALDDCRHLLDVAGGTGREAIALAKHYPDLKITLVDLPPVAEAASRNIAAHGLTERITPVACDVFTDPLPTGPDSALITHMLPLWPAETNIELLRKVRTILPENGTVLLFDAMQNDSRDGPLATVLFPAYFLSVATGHGNFYPQSAYAEWLSKAGFDHIGRFGELPGDHCLHTGVK</sequence>
<dbReference type="GO" id="GO:0032259">
    <property type="term" value="P:methylation"/>
    <property type="evidence" value="ECO:0007669"/>
    <property type="project" value="UniProtKB-KW"/>
</dbReference>
<dbReference type="SUPFAM" id="SSF53335">
    <property type="entry name" value="S-adenosyl-L-methionine-dependent methyltransferases"/>
    <property type="match status" value="1"/>
</dbReference>
<keyword evidence="6" id="KW-1185">Reference proteome</keyword>
<dbReference type="Gene3D" id="1.10.10.10">
    <property type="entry name" value="Winged helix-like DNA-binding domain superfamily/Winged helix DNA-binding domain"/>
    <property type="match status" value="1"/>
</dbReference>
<gene>
    <name evidence="5" type="ORF">LWC34_05310</name>
</gene>
<dbReference type="InterPro" id="IPR036388">
    <property type="entry name" value="WH-like_DNA-bd_sf"/>
</dbReference>
<evidence type="ECO:0000313" key="6">
    <source>
        <dbReference type="Proteomes" id="UP001521150"/>
    </source>
</evidence>
<dbReference type="Gene3D" id="3.40.50.150">
    <property type="entry name" value="Vaccinia Virus protein VP39"/>
    <property type="match status" value="1"/>
</dbReference>
<evidence type="ECO:0000313" key="5">
    <source>
        <dbReference type="EMBL" id="MCE7002248.1"/>
    </source>
</evidence>
<dbReference type="CDD" id="cd02440">
    <property type="entry name" value="AdoMet_MTases"/>
    <property type="match status" value="1"/>
</dbReference>
<keyword evidence="2" id="KW-0808">Transferase</keyword>
<dbReference type="GO" id="GO:0008168">
    <property type="term" value="F:methyltransferase activity"/>
    <property type="evidence" value="ECO:0007669"/>
    <property type="project" value="UniProtKB-KW"/>
</dbReference>
<dbReference type="EMBL" id="JAJVCN010000001">
    <property type="protein sequence ID" value="MCE7002248.1"/>
    <property type="molecule type" value="Genomic_DNA"/>
</dbReference>
<comment type="caution">
    <text evidence="5">The sequence shown here is derived from an EMBL/GenBank/DDBJ whole genome shotgun (WGS) entry which is preliminary data.</text>
</comment>
<feature type="domain" description="O-methyltransferase C-terminal" evidence="4">
    <location>
        <begin position="135"/>
        <end position="323"/>
    </location>
</feature>
<evidence type="ECO:0000256" key="3">
    <source>
        <dbReference type="ARBA" id="ARBA00022691"/>
    </source>
</evidence>
<evidence type="ECO:0000256" key="2">
    <source>
        <dbReference type="ARBA" id="ARBA00022679"/>
    </source>
</evidence>
<dbReference type="PROSITE" id="PS51683">
    <property type="entry name" value="SAM_OMT_II"/>
    <property type="match status" value="1"/>
</dbReference>
<dbReference type="PANTHER" id="PTHR43712">
    <property type="entry name" value="PUTATIVE (AFU_ORTHOLOGUE AFUA_4G14580)-RELATED"/>
    <property type="match status" value="1"/>
</dbReference>
<dbReference type="InterPro" id="IPR029063">
    <property type="entry name" value="SAM-dependent_MTases_sf"/>
</dbReference>
<dbReference type="InterPro" id="IPR001077">
    <property type="entry name" value="COMT_C"/>
</dbReference>
<evidence type="ECO:0000256" key="1">
    <source>
        <dbReference type="ARBA" id="ARBA00022603"/>
    </source>
</evidence>
<dbReference type="PANTHER" id="PTHR43712:SF2">
    <property type="entry name" value="O-METHYLTRANSFERASE CICE"/>
    <property type="match status" value="1"/>
</dbReference>
<evidence type="ECO:0000259" key="4">
    <source>
        <dbReference type="Pfam" id="PF00891"/>
    </source>
</evidence>
<dbReference type="InterPro" id="IPR016461">
    <property type="entry name" value="COMT-like"/>
</dbReference>
<dbReference type="Gene3D" id="1.20.58.1390">
    <property type="match status" value="1"/>
</dbReference>
<accession>A0ABS8Z5D6</accession>
<protein>
    <submittedName>
        <fullName evidence="5">Methyltransferase domain-containing protein</fullName>
    </submittedName>
</protein>
<organism evidence="5 6">
    <name type="scientific">Kibdelosporangium philippinense</name>
    <dbReference type="NCBI Taxonomy" id="211113"/>
    <lineage>
        <taxon>Bacteria</taxon>
        <taxon>Bacillati</taxon>
        <taxon>Actinomycetota</taxon>
        <taxon>Actinomycetes</taxon>
        <taxon>Pseudonocardiales</taxon>
        <taxon>Pseudonocardiaceae</taxon>
        <taxon>Kibdelosporangium</taxon>
    </lineage>
</organism>
<dbReference type="RefSeq" id="WP_233723275.1">
    <property type="nucleotide sequence ID" value="NZ_JAJVCN010000001.1"/>
</dbReference>
<keyword evidence="3" id="KW-0949">S-adenosyl-L-methionine</keyword>
<proteinExistence type="predicted"/>
<dbReference type="Proteomes" id="UP001521150">
    <property type="component" value="Unassembled WGS sequence"/>
</dbReference>
<keyword evidence="1 5" id="KW-0489">Methyltransferase</keyword>
<dbReference type="Pfam" id="PF00891">
    <property type="entry name" value="Methyltransf_2"/>
    <property type="match status" value="1"/>
</dbReference>